<gene>
    <name evidence="3" type="ORF">QTP70_028258</name>
</gene>
<dbReference type="PANTHER" id="PTHR11955">
    <property type="entry name" value="FATTY ACID BINDING PROTEIN"/>
    <property type="match status" value="1"/>
</dbReference>
<dbReference type="Pfam" id="PF00061">
    <property type="entry name" value="Lipocalin"/>
    <property type="match status" value="1"/>
</dbReference>
<evidence type="ECO:0000313" key="3">
    <source>
        <dbReference type="EMBL" id="KAK3516892.1"/>
    </source>
</evidence>
<comment type="similarity">
    <text evidence="1">Belongs to the calycin superfamily. Fatty-acid binding protein (FABP) family.</text>
</comment>
<feature type="domain" description="Lipocalin/cytosolic fatty-acid binding" evidence="2">
    <location>
        <begin position="6"/>
        <end position="81"/>
    </location>
</feature>
<dbReference type="PRINTS" id="PR00178">
    <property type="entry name" value="FATTYACIDBP"/>
</dbReference>
<protein>
    <recommendedName>
        <fullName evidence="2">Lipocalin/cytosolic fatty-acid binding domain-containing protein</fullName>
    </recommendedName>
</protein>
<feature type="non-terminal residue" evidence="3">
    <location>
        <position position="1"/>
    </location>
</feature>
<sequence length="81" mass="9063">MEAFIGTWKLIKSEGYNDYLRATGAGEEVIAVLNVIKPVVTISQEDEIVDIKVQSGIGIEETSFKLGKEFYVEKKDGRHCK</sequence>
<dbReference type="InterPro" id="IPR012674">
    <property type="entry name" value="Calycin"/>
</dbReference>
<keyword evidence="4" id="KW-1185">Reference proteome</keyword>
<evidence type="ECO:0000256" key="1">
    <source>
        <dbReference type="ARBA" id="ARBA00008390"/>
    </source>
</evidence>
<dbReference type="Proteomes" id="UP001274896">
    <property type="component" value="Unassembled WGS sequence"/>
</dbReference>
<accession>A0AAE0QBS7</accession>
<organism evidence="3 4">
    <name type="scientific">Hemibagrus guttatus</name>
    <dbReference type="NCBI Taxonomy" id="175788"/>
    <lineage>
        <taxon>Eukaryota</taxon>
        <taxon>Metazoa</taxon>
        <taxon>Chordata</taxon>
        <taxon>Craniata</taxon>
        <taxon>Vertebrata</taxon>
        <taxon>Euteleostomi</taxon>
        <taxon>Actinopterygii</taxon>
        <taxon>Neopterygii</taxon>
        <taxon>Teleostei</taxon>
        <taxon>Ostariophysi</taxon>
        <taxon>Siluriformes</taxon>
        <taxon>Bagridae</taxon>
        <taxon>Hemibagrus</taxon>
    </lineage>
</organism>
<dbReference type="AlphaFoldDB" id="A0AAE0QBS7"/>
<dbReference type="InterPro" id="IPR000463">
    <property type="entry name" value="Fatty_acid-bd"/>
</dbReference>
<dbReference type="InterPro" id="IPR031259">
    <property type="entry name" value="ILBP"/>
</dbReference>
<dbReference type="InterPro" id="IPR000566">
    <property type="entry name" value="Lipocln_cytosolic_FA-bd_dom"/>
</dbReference>
<dbReference type="Gene3D" id="2.40.128.20">
    <property type="match status" value="1"/>
</dbReference>
<comment type="caution">
    <text evidence="3">The sequence shown here is derived from an EMBL/GenBank/DDBJ whole genome shotgun (WGS) entry which is preliminary data.</text>
</comment>
<dbReference type="EMBL" id="JAUCMX010000019">
    <property type="protein sequence ID" value="KAK3516892.1"/>
    <property type="molecule type" value="Genomic_DNA"/>
</dbReference>
<dbReference type="GO" id="GO:0008289">
    <property type="term" value="F:lipid binding"/>
    <property type="evidence" value="ECO:0007669"/>
    <property type="project" value="InterPro"/>
</dbReference>
<evidence type="ECO:0000313" key="4">
    <source>
        <dbReference type="Proteomes" id="UP001274896"/>
    </source>
</evidence>
<name>A0AAE0QBS7_9TELE</name>
<dbReference type="SUPFAM" id="SSF50814">
    <property type="entry name" value="Lipocalins"/>
    <property type="match status" value="1"/>
</dbReference>
<proteinExistence type="inferred from homology"/>
<reference evidence="3" key="1">
    <citation type="submission" date="2023-06" db="EMBL/GenBank/DDBJ databases">
        <title>Male Hemibagrus guttatus genome.</title>
        <authorList>
            <person name="Bian C."/>
        </authorList>
    </citation>
    <scope>NUCLEOTIDE SEQUENCE</scope>
    <source>
        <strain evidence="3">Male_cb2023</strain>
        <tissue evidence="3">Muscle</tissue>
    </source>
</reference>
<evidence type="ECO:0000259" key="2">
    <source>
        <dbReference type="Pfam" id="PF00061"/>
    </source>
</evidence>